<evidence type="ECO:0000256" key="5">
    <source>
        <dbReference type="ARBA" id="ARBA00023163"/>
    </source>
</evidence>
<evidence type="ECO:0000256" key="2">
    <source>
        <dbReference type="ARBA" id="ARBA00023012"/>
    </source>
</evidence>
<dbReference type="Gene3D" id="3.40.50.2300">
    <property type="match status" value="1"/>
</dbReference>
<dbReference type="GO" id="GO:0000976">
    <property type="term" value="F:transcription cis-regulatory region binding"/>
    <property type="evidence" value="ECO:0007669"/>
    <property type="project" value="TreeGrafter"/>
</dbReference>
<evidence type="ECO:0000256" key="6">
    <source>
        <dbReference type="PROSITE-ProRule" id="PRU00169"/>
    </source>
</evidence>
<dbReference type="Pfam" id="PF00072">
    <property type="entry name" value="Response_reg"/>
    <property type="match status" value="1"/>
</dbReference>
<reference evidence="10 11" key="1">
    <citation type="submission" date="2017-11" db="EMBL/GenBank/DDBJ databases">
        <title>Draft genome sequence of Mitsuaria sp. HWN-4.</title>
        <authorList>
            <person name="Gundlapally S.R."/>
        </authorList>
    </citation>
    <scope>NUCLEOTIDE SEQUENCE [LARGE SCALE GENOMIC DNA]</scope>
    <source>
        <strain evidence="10 11">HWN-4</strain>
    </source>
</reference>
<dbReference type="AlphaFoldDB" id="A0A2G9C669"/>
<evidence type="ECO:0000256" key="1">
    <source>
        <dbReference type="ARBA" id="ARBA00022553"/>
    </source>
</evidence>
<dbReference type="Gene3D" id="6.10.250.690">
    <property type="match status" value="1"/>
</dbReference>
<accession>A0A2G9C669</accession>
<dbReference type="RefSeq" id="WP_099862810.1">
    <property type="nucleotide sequence ID" value="NZ_PEOG01000049.1"/>
</dbReference>
<dbReference type="GO" id="GO:0032993">
    <property type="term" value="C:protein-DNA complex"/>
    <property type="evidence" value="ECO:0007669"/>
    <property type="project" value="TreeGrafter"/>
</dbReference>
<dbReference type="InterPro" id="IPR001789">
    <property type="entry name" value="Sig_transdc_resp-reg_receiver"/>
</dbReference>
<dbReference type="SMART" id="SM00448">
    <property type="entry name" value="REC"/>
    <property type="match status" value="1"/>
</dbReference>
<gene>
    <name evidence="10" type="ORF">CS062_17085</name>
</gene>
<dbReference type="InterPro" id="IPR039420">
    <property type="entry name" value="WalR-like"/>
</dbReference>
<dbReference type="CDD" id="cd00383">
    <property type="entry name" value="trans_reg_C"/>
    <property type="match status" value="1"/>
</dbReference>
<name>A0A2G9C669_9BURK</name>
<keyword evidence="2" id="KW-0902">Two-component regulatory system</keyword>
<evidence type="ECO:0000313" key="10">
    <source>
        <dbReference type="EMBL" id="PIM51941.1"/>
    </source>
</evidence>
<dbReference type="InterPro" id="IPR011006">
    <property type="entry name" value="CheY-like_superfamily"/>
</dbReference>
<organism evidence="10 11">
    <name type="scientific">Roseateles chitinivorans</name>
    <dbReference type="NCBI Taxonomy" id="2917965"/>
    <lineage>
        <taxon>Bacteria</taxon>
        <taxon>Pseudomonadati</taxon>
        <taxon>Pseudomonadota</taxon>
        <taxon>Betaproteobacteria</taxon>
        <taxon>Burkholderiales</taxon>
        <taxon>Sphaerotilaceae</taxon>
        <taxon>Roseateles</taxon>
    </lineage>
</organism>
<dbReference type="PANTHER" id="PTHR48111:SF22">
    <property type="entry name" value="REGULATOR OF RPOS"/>
    <property type="match status" value="1"/>
</dbReference>
<dbReference type="CDD" id="cd17574">
    <property type="entry name" value="REC_OmpR"/>
    <property type="match status" value="1"/>
</dbReference>
<evidence type="ECO:0000259" key="9">
    <source>
        <dbReference type="PROSITE" id="PS51755"/>
    </source>
</evidence>
<evidence type="ECO:0000259" key="8">
    <source>
        <dbReference type="PROSITE" id="PS50110"/>
    </source>
</evidence>
<feature type="domain" description="Response regulatory" evidence="8">
    <location>
        <begin position="2"/>
        <end position="117"/>
    </location>
</feature>
<keyword evidence="1 6" id="KW-0597">Phosphoprotein</keyword>
<dbReference type="PROSITE" id="PS50110">
    <property type="entry name" value="RESPONSE_REGULATORY"/>
    <property type="match status" value="1"/>
</dbReference>
<dbReference type="Proteomes" id="UP000231501">
    <property type="component" value="Unassembled WGS sequence"/>
</dbReference>
<evidence type="ECO:0000256" key="7">
    <source>
        <dbReference type="PROSITE-ProRule" id="PRU01091"/>
    </source>
</evidence>
<dbReference type="PROSITE" id="PS51755">
    <property type="entry name" value="OMPR_PHOB"/>
    <property type="match status" value="1"/>
</dbReference>
<dbReference type="InterPro" id="IPR001867">
    <property type="entry name" value="OmpR/PhoB-type_DNA-bd"/>
</dbReference>
<protein>
    <submittedName>
        <fullName evidence="10">DNA-binding response regulator</fullName>
    </submittedName>
</protein>
<keyword evidence="4 7" id="KW-0238">DNA-binding</keyword>
<dbReference type="Gene3D" id="1.10.10.10">
    <property type="entry name" value="Winged helix-like DNA-binding domain superfamily/Winged helix DNA-binding domain"/>
    <property type="match status" value="1"/>
</dbReference>
<keyword evidence="11" id="KW-1185">Reference proteome</keyword>
<dbReference type="SUPFAM" id="SSF46894">
    <property type="entry name" value="C-terminal effector domain of the bipartite response regulators"/>
    <property type="match status" value="1"/>
</dbReference>
<feature type="DNA-binding region" description="OmpR/PhoB-type" evidence="7">
    <location>
        <begin position="126"/>
        <end position="223"/>
    </location>
</feature>
<evidence type="ECO:0000256" key="4">
    <source>
        <dbReference type="ARBA" id="ARBA00023125"/>
    </source>
</evidence>
<comment type="caution">
    <text evidence="10">The sequence shown here is derived from an EMBL/GenBank/DDBJ whole genome shotgun (WGS) entry which is preliminary data.</text>
</comment>
<dbReference type="GO" id="GO:0006355">
    <property type="term" value="P:regulation of DNA-templated transcription"/>
    <property type="evidence" value="ECO:0007669"/>
    <property type="project" value="InterPro"/>
</dbReference>
<dbReference type="OrthoDB" id="9802426at2"/>
<dbReference type="SUPFAM" id="SSF52172">
    <property type="entry name" value="CheY-like"/>
    <property type="match status" value="1"/>
</dbReference>
<dbReference type="FunFam" id="1.10.10.10:FF:000058">
    <property type="entry name" value="DNA-binding response OmpR family regulator"/>
    <property type="match status" value="1"/>
</dbReference>
<feature type="domain" description="OmpR/PhoB-type" evidence="9">
    <location>
        <begin position="126"/>
        <end position="223"/>
    </location>
</feature>
<dbReference type="Pfam" id="PF00486">
    <property type="entry name" value="Trans_reg_C"/>
    <property type="match status" value="1"/>
</dbReference>
<dbReference type="GO" id="GO:0005829">
    <property type="term" value="C:cytosol"/>
    <property type="evidence" value="ECO:0007669"/>
    <property type="project" value="TreeGrafter"/>
</dbReference>
<dbReference type="EMBL" id="PEOG01000049">
    <property type="protein sequence ID" value="PIM51941.1"/>
    <property type="molecule type" value="Genomic_DNA"/>
</dbReference>
<dbReference type="PANTHER" id="PTHR48111">
    <property type="entry name" value="REGULATOR OF RPOS"/>
    <property type="match status" value="1"/>
</dbReference>
<evidence type="ECO:0000313" key="11">
    <source>
        <dbReference type="Proteomes" id="UP000231501"/>
    </source>
</evidence>
<dbReference type="GO" id="GO:0000156">
    <property type="term" value="F:phosphorelay response regulator activity"/>
    <property type="evidence" value="ECO:0007669"/>
    <property type="project" value="TreeGrafter"/>
</dbReference>
<sequence>MKLLVIEDNPDIVANLFAYLEPMGYELDVARNGLGGLAQAAAGSYDAIVLDLTLPGLDGLDVARRLRKDFRRPTPILMLTARDTIADKVTGFESGADDYLVKPFSLVELEIRLKALMRRSHGLNLSSAVSYADVSFDPDTLEATRAGKPLQLTPTGYKLLSALLREAPKLVRREDLEREVWGNDPPDSDALRTHIHALRAALDKPFPVPLLKTHPGIGYRLVSPDAG</sequence>
<proteinExistence type="predicted"/>
<dbReference type="InterPro" id="IPR016032">
    <property type="entry name" value="Sig_transdc_resp-reg_C-effctor"/>
</dbReference>
<dbReference type="InterPro" id="IPR036388">
    <property type="entry name" value="WH-like_DNA-bd_sf"/>
</dbReference>
<feature type="modified residue" description="4-aspartylphosphate" evidence="6">
    <location>
        <position position="51"/>
    </location>
</feature>
<keyword evidence="3" id="KW-0805">Transcription regulation</keyword>
<dbReference type="SMART" id="SM00862">
    <property type="entry name" value="Trans_reg_C"/>
    <property type="match status" value="1"/>
</dbReference>
<evidence type="ECO:0000256" key="3">
    <source>
        <dbReference type="ARBA" id="ARBA00023015"/>
    </source>
</evidence>
<keyword evidence="5" id="KW-0804">Transcription</keyword>